<gene>
    <name evidence="2" type="ORF">S12H4_21313</name>
</gene>
<evidence type="ECO:0000259" key="1">
    <source>
        <dbReference type="Pfam" id="PF04295"/>
    </source>
</evidence>
<dbReference type="GO" id="GO:0016829">
    <property type="term" value="F:lyase activity"/>
    <property type="evidence" value="ECO:0007669"/>
    <property type="project" value="InterPro"/>
</dbReference>
<feature type="non-terminal residue" evidence="2">
    <location>
        <position position="76"/>
    </location>
</feature>
<organism evidence="2">
    <name type="scientific">marine sediment metagenome</name>
    <dbReference type="NCBI Taxonomy" id="412755"/>
    <lineage>
        <taxon>unclassified sequences</taxon>
        <taxon>metagenomes</taxon>
        <taxon>ecological metagenomes</taxon>
    </lineage>
</organism>
<sequence>MGADTEQVLRTLSGTCNNPNLGGVLLIGLGCESVSVNDIASRVDRSGKMVKTLLIQEIGEMQKIMDTARAELHEYV</sequence>
<dbReference type="AlphaFoldDB" id="X1TQM3"/>
<comment type="caution">
    <text evidence="2">The sequence shown here is derived from an EMBL/GenBank/DDBJ whole genome shotgun (WGS) entry which is preliminary data.</text>
</comment>
<dbReference type="Pfam" id="PF04295">
    <property type="entry name" value="GD_AH_second"/>
    <property type="match status" value="1"/>
</dbReference>
<protein>
    <recommendedName>
        <fullName evidence="1">D-galactarate/Altronate dehydratase second domain-containing protein</fullName>
    </recommendedName>
</protein>
<proteinExistence type="predicted"/>
<feature type="domain" description="D-galactarate/Altronate dehydratase second" evidence="1">
    <location>
        <begin position="2"/>
        <end position="73"/>
    </location>
</feature>
<dbReference type="InterPro" id="IPR007392">
    <property type="entry name" value="GD_AH_second"/>
</dbReference>
<dbReference type="EMBL" id="BARW01010942">
    <property type="protein sequence ID" value="GAI82344.1"/>
    <property type="molecule type" value="Genomic_DNA"/>
</dbReference>
<evidence type="ECO:0000313" key="2">
    <source>
        <dbReference type="EMBL" id="GAI82344.1"/>
    </source>
</evidence>
<reference evidence="2" key="1">
    <citation type="journal article" date="2014" name="Front. Microbiol.">
        <title>High frequency of phylogenetically diverse reductive dehalogenase-homologous genes in deep subseafloor sedimentary metagenomes.</title>
        <authorList>
            <person name="Kawai M."/>
            <person name="Futagami T."/>
            <person name="Toyoda A."/>
            <person name="Takaki Y."/>
            <person name="Nishi S."/>
            <person name="Hori S."/>
            <person name="Arai W."/>
            <person name="Tsubouchi T."/>
            <person name="Morono Y."/>
            <person name="Uchiyama I."/>
            <person name="Ito T."/>
            <person name="Fujiyama A."/>
            <person name="Inagaki F."/>
            <person name="Takami H."/>
        </authorList>
    </citation>
    <scope>NUCLEOTIDE SEQUENCE</scope>
    <source>
        <strain evidence="2">Expedition CK06-06</strain>
    </source>
</reference>
<accession>X1TQM3</accession>
<name>X1TQM3_9ZZZZ</name>